<proteinExistence type="predicted"/>
<organism evidence="2 3">
    <name type="scientific">Pocillopora meandrina</name>
    <dbReference type="NCBI Taxonomy" id="46732"/>
    <lineage>
        <taxon>Eukaryota</taxon>
        <taxon>Metazoa</taxon>
        <taxon>Cnidaria</taxon>
        <taxon>Anthozoa</taxon>
        <taxon>Hexacorallia</taxon>
        <taxon>Scleractinia</taxon>
        <taxon>Astrocoeniina</taxon>
        <taxon>Pocilloporidae</taxon>
        <taxon>Pocillopora</taxon>
    </lineage>
</organism>
<keyword evidence="3" id="KW-1185">Reference proteome</keyword>
<name>A0AAU9XMN0_9CNID</name>
<gene>
    <name evidence="2" type="ORF">PMEA_00026540</name>
</gene>
<feature type="chain" id="PRO_5043807231" evidence="1">
    <location>
        <begin position="23"/>
        <end position="175"/>
    </location>
</feature>
<dbReference type="AlphaFoldDB" id="A0AAU9XMN0"/>
<evidence type="ECO:0000313" key="2">
    <source>
        <dbReference type="EMBL" id="CAH3152118.1"/>
    </source>
</evidence>
<dbReference type="Proteomes" id="UP001159428">
    <property type="component" value="Unassembled WGS sequence"/>
</dbReference>
<accession>A0AAU9XMN0</accession>
<comment type="caution">
    <text evidence="2">The sequence shown here is derived from an EMBL/GenBank/DDBJ whole genome shotgun (WGS) entry which is preliminary data.</text>
</comment>
<evidence type="ECO:0000313" key="3">
    <source>
        <dbReference type="Proteomes" id="UP001159428"/>
    </source>
</evidence>
<reference evidence="2 3" key="1">
    <citation type="submission" date="2022-05" db="EMBL/GenBank/DDBJ databases">
        <authorList>
            <consortium name="Genoscope - CEA"/>
            <person name="William W."/>
        </authorList>
    </citation>
    <scope>NUCLEOTIDE SEQUENCE [LARGE SCALE GENOMIC DNA]</scope>
</reference>
<keyword evidence="1" id="KW-0732">Signal</keyword>
<dbReference type="EMBL" id="CALNXJ010000050">
    <property type="protein sequence ID" value="CAH3152118.1"/>
    <property type="molecule type" value="Genomic_DNA"/>
</dbReference>
<feature type="signal peptide" evidence="1">
    <location>
        <begin position="1"/>
        <end position="22"/>
    </location>
</feature>
<evidence type="ECO:0000256" key="1">
    <source>
        <dbReference type="SAM" id="SignalP"/>
    </source>
</evidence>
<protein>
    <submittedName>
        <fullName evidence="2">Uncharacterized protein</fullName>
    </submittedName>
</protein>
<sequence length="175" mass="20359">MKSYLFIYFFAATLLAAQGHYASRDFYNDEAHEALERIPDEPKLPSFEEKLIDAQMVQEDSHNMSCDCASECNKLNVSRLPHNVRDEDKYLSYENYPVLCRDAAATYLPRPPRPNEPAKKYVCKQVFDCCRSCNHYFYTCINNPNNEYGLCMRGAYKCMCDCIDNKSFNELPHMP</sequence>